<dbReference type="RefSeq" id="WP_033028249.1">
    <property type="nucleotide sequence ID" value="NZ_JBBMQW010000001.1"/>
</dbReference>
<dbReference type="Proteomes" id="UP000027154">
    <property type="component" value="Unassembled WGS sequence"/>
</dbReference>
<gene>
    <name evidence="2" type="ORF">DC53_00190</name>
</gene>
<evidence type="ECO:0000313" key="2">
    <source>
        <dbReference type="EMBL" id="KDC53658.1"/>
    </source>
</evidence>
<organism evidence="2 3">
    <name type="scientific">Pseudoalteromonas fuliginea</name>
    <dbReference type="NCBI Taxonomy" id="1872678"/>
    <lineage>
        <taxon>Bacteria</taxon>
        <taxon>Pseudomonadati</taxon>
        <taxon>Pseudomonadota</taxon>
        <taxon>Gammaproteobacteria</taxon>
        <taxon>Alteromonadales</taxon>
        <taxon>Pseudoalteromonadaceae</taxon>
        <taxon>Pseudoalteromonas</taxon>
    </lineage>
</organism>
<evidence type="ECO:0000259" key="1">
    <source>
        <dbReference type="Pfam" id="PF20598"/>
    </source>
</evidence>
<accession>A0ABD3YEC2</accession>
<sequence>MNKSIYLPRFAILLILICAIVFPALSQGEDMFSWFRKKKEVFLSPDVNGIVTENGMPIADLEIIRSLTYIDGVERLDSVITSDDGRFHLPRKTILSSIPNKLISEDRVHQKIFIRKGNNLIIGLWGATQPGISELPEFTEKLKFLKCEITNQLVRFEFKNNTNKFLNRTATSICRWDEDYNPTWVMENGEEKYEVHNGDLNDLTERFTGKKVEL</sequence>
<reference evidence="2 3" key="1">
    <citation type="submission" date="2014-04" db="EMBL/GenBank/DDBJ databases">
        <title>Pseudoalteromonas galatheae sp. nov., isolated from a deep-sea polychaete near Canal Concepcion, Chile.</title>
        <authorList>
            <person name="Machado H.R."/>
            <person name="Gram L."/>
            <person name="Vynne N.G."/>
        </authorList>
    </citation>
    <scope>NUCLEOTIDE SEQUENCE [LARGE SCALE GENOMIC DNA]</scope>
    <source>
        <strain evidence="2 3">KMM216</strain>
    </source>
</reference>
<name>A0ABD3YEC2_9GAMM</name>
<proteinExistence type="predicted"/>
<evidence type="ECO:0000313" key="3">
    <source>
        <dbReference type="Proteomes" id="UP000027154"/>
    </source>
</evidence>
<dbReference type="EMBL" id="JJNZ01000001">
    <property type="protein sequence ID" value="KDC53658.1"/>
    <property type="molecule type" value="Genomic_DNA"/>
</dbReference>
<feature type="domain" description="DUF6795" evidence="1">
    <location>
        <begin position="47"/>
        <end position="152"/>
    </location>
</feature>
<dbReference type="Pfam" id="PF20598">
    <property type="entry name" value="DUF6795"/>
    <property type="match status" value="1"/>
</dbReference>
<dbReference type="AlphaFoldDB" id="A0ABD3YEC2"/>
<protein>
    <recommendedName>
        <fullName evidence="1">DUF6795 domain-containing protein</fullName>
    </recommendedName>
</protein>
<comment type="caution">
    <text evidence="2">The sequence shown here is derived from an EMBL/GenBank/DDBJ whole genome shotgun (WGS) entry which is preliminary data.</text>
</comment>
<dbReference type="InterPro" id="IPR046474">
    <property type="entry name" value="DUF6795"/>
</dbReference>